<evidence type="ECO:0000313" key="2">
    <source>
        <dbReference type="EMBL" id="PIH03056.1"/>
    </source>
</evidence>
<proteinExistence type="predicted"/>
<evidence type="ECO:0008006" key="4">
    <source>
        <dbReference type="Google" id="ProtNLM"/>
    </source>
</evidence>
<feature type="transmembrane region" description="Helical" evidence="1">
    <location>
        <begin position="6"/>
        <end position="38"/>
    </location>
</feature>
<name>A0A2G7HEA7_9CLOT</name>
<protein>
    <recommendedName>
        <fullName evidence="4">SHOCT domain-containing protein</fullName>
    </recommendedName>
</protein>
<keyword evidence="1" id="KW-0812">Transmembrane</keyword>
<evidence type="ECO:0000256" key="1">
    <source>
        <dbReference type="SAM" id="Phobius"/>
    </source>
</evidence>
<dbReference type="Proteomes" id="UP000231322">
    <property type="component" value="Unassembled WGS sequence"/>
</dbReference>
<keyword evidence="3" id="KW-1185">Reference proteome</keyword>
<reference evidence="2 3" key="1">
    <citation type="submission" date="2017-10" db="EMBL/GenBank/DDBJ databases">
        <title>Reclassification of Eubacterium combesii and discrepancies in the nomenclature of botulinum neurotoxin producing clostridia. Request for an Opinion.</title>
        <authorList>
            <person name="Dobritsa A.P."/>
            <person name="Kutumbaka K.K."/>
            <person name="Samadpour M."/>
        </authorList>
    </citation>
    <scope>NUCLEOTIDE SEQUENCE [LARGE SCALE GENOMIC DNA]</scope>
    <source>
        <strain evidence="2 3">DSM 20696</strain>
    </source>
</reference>
<evidence type="ECO:0000313" key="3">
    <source>
        <dbReference type="Proteomes" id="UP000231322"/>
    </source>
</evidence>
<dbReference type="RefSeq" id="WP_099839898.1">
    <property type="nucleotide sequence ID" value="NZ_PEIK01000013.1"/>
</dbReference>
<keyword evidence="1" id="KW-1133">Transmembrane helix</keyword>
<dbReference type="AlphaFoldDB" id="A0A2G7HEA7"/>
<organism evidence="2 3">
    <name type="scientific">Clostridium combesii</name>
    <dbReference type="NCBI Taxonomy" id="39481"/>
    <lineage>
        <taxon>Bacteria</taxon>
        <taxon>Bacillati</taxon>
        <taxon>Bacillota</taxon>
        <taxon>Clostridia</taxon>
        <taxon>Eubacteriales</taxon>
        <taxon>Clostridiaceae</taxon>
        <taxon>Clostridium</taxon>
    </lineage>
</organism>
<accession>A0A2G7HEA7</accession>
<dbReference type="EMBL" id="PEIK01000013">
    <property type="protein sequence ID" value="PIH03056.1"/>
    <property type="molecule type" value="Genomic_DNA"/>
</dbReference>
<comment type="caution">
    <text evidence="2">The sequence shown here is derived from an EMBL/GenBank/DDBJ whole genome shotgun (WGS) entry which is preliminary data.</text>
</comment>
<gene>
    <name evidence="2" type="ORF">CS538_14395</name>
</gene>
<keyword evidence="1" id="KW-0472">Membrane</keyword>
<sequence length="276" mass="30820">MFLAIIAIIGLVILIINYPGTFFIGLGIFIGLCTWACIASSKKEEKEKQRKIIEDEKNNKMFQEKKLQYNIQENHSIVNYKKGFAPIAKTKQYIWIQEEKLCFFPAIVQSKEDDYILYSIPLNALEYYTTQGNISKETKISGGGGEVGGSSIGGAIAGGVIAGGAGAVIGSRKKGSIQPIKSEIITNDDRETFLNYFVDGVKHSMFFGYGDYTTLLKIMPEKDYNNFVNAYLAKGSKSSKSSITQQLKDLADLKEKEILTEDEFNEKKKILLDKIK</sequence>